<dbReference type="InterPro" id="IPR000120">
    <property type="entry name" value="Amidase"/>
</dbReference>
<evidence type="ECO:0000313" key="3">
    <source>
        <dbReference type="EMBL" id="NBE08183.1"/>
    </source>
</evidence>
<dbReference type="InterPro" id="IPR014085">
    <property type="entry name" value="Allophanate_hydrolase"/>
</dbReference>
<dbReference type="InterPro" id="IPR023631">
    <property type="entry name" value="Amidase_dom"/>
</dbReference>
<sequence length="603" mass="62015">MDKTSLTDLPFDIDRLHAAYATGLSPAAVMAEVHARIAAAGDRAIFLHLRDPAATADEAASLLPFDPVAYPLWGIPFAVKDNIDVGDAPTTAACPDFAYLAQADAFVVARLRAAGAIWIGKTNLDQFATGLVGVRSPYGVPRNALDPAIVPGGSSSGSAVAVARGLVSFALGTDTAGSGRVPAALNNIVGLKPSLGALSATGVVPACRTLDTISIFGLTVADAWRAYRVACAPDADDPWSRPMPAPALSAPPPGQRIGVPDAASIEFFGDTAQAAAFGTARAMLQAMGATVVEVDFTPFYAVAQMLYDGAWVAERMAAVEPLFRARPGAFHPVTARIIGGADRLSAADAFRGIYRLAALRRQAVAAMAGLDLLAVPTIPTFYSLADLEADPIGPNSRLGTYTNFVNLLDMCGLAVPTGPRGDGRPGSITLLARPGEDARLAALGAVVQAQSGAALGATGWALPAAPAPAPAALPQEMELVLVGAHMSGLPLNSQITGLGGRFLRRTTTAPVYRLFRLPGSPPARPGLVRAETGAAIDVEVWALPMAQVGAFLAQIPSPLGLGRVDLTDGRSAVGFLAEALAVTGAEEITHHGGWRAYLAAQPA</sequence>
<dbReference type="InterPro" id="IPR036928">
    <property type="entry name" value="AS_sf"/>
</dbReference>
<dbReference type="InterPro" id="IPR053844">
    <property type="entry name" value="AH_C"/>
</dbReference>
<accession>A0ABW9Y6M5</accession>
<name>A0ABW9Y6M5_9RHOB</name>
<dbReference type="EC" id="3.5.1.54" evidence="3"/>
<gene>
    <name evidence="3" type="primary">atzF</name>
    <name evidence="3" type="ORF">GU920_11600</name>
</gene>
<dbReference type="Proteomes" id="UP001517376">
    <property type="component" value="Unassembled WGS sequence"/>
</dbReference>
<evidence type="ECO:0000259" key="1">
    <source>
        <dbReference type="Pfam" id="PF01425"/>
    </source>
</evidence>
<dbReference type="GO" id="GO:0004039">
    <property type="term" value="F:allophanate hydrolase activity"/>
    <property type="evidence" value="ECO:0007669"/>
    <property type="project" value="UniProtKB-EC"/>
</dbReference>
<reference evidence="4" key="1">
    <citation type="submission" date="2020-01" db="EMBL/GenBank/DDBJ databases">
        <title>Sphingomonas sp. strain CSW-10.</title>
        <authorList>
            <person name="Chen W.-M."/>
        </authorList>
    </citation>
    <scope>NUCLEOTIDE SEQUENCE [LARGE SCALE GENOMIC DNA]</scope>
    <source>
        <strain evidence="4">CCP-1</strain>
    </source>
</reference>
<dbReference type="NCBIfam" id="NF006043">
    <property type="entry name" value="PRK08186.1"/>
    <property type="match status" value="1"/>
</dbReference>
<dbReference type="SUPFAM" id="SSF75304">
    <property type="entry name" value="Amidase signature (AS) enzymes"/>
    <property type="match status" value="1"/>
</dbReference>
<keyword evidence="3" id="KW-0378">Hydrolase</keyword>
<dbReference type="PANTHER" id="PTHR11895">
    <property type="entry name" value="TRANSAMIDASE"/>
    <property type="match status" value="1"/>
</dbReference>
<evidence type="ECO:0000259" key="2">
    <source>
        <dbReference type="Pfam" id="PF21986"/>
    </source>
</evidence>
<keyword evidence="4" id="KW-1185">Reference proteome</keyword>
<dbReference type="Gene3D" id="1.20.58.1700">
    <property type="match status" value="1"/>
</dbReference>
<dbReference type="Pfam" id="PF21986">
    <property type="entry name" value="AH_C"/>
    <property type="match status" value="1"/>
</dbReference>
<dbReference type="Gene3D" id="3.10.490.10">
    <property type="entry name" value="Gamma-glutamyl cyclotransferase-like"/>
    <property type="match status" value="1"/>
</dbReference>
<dbReference type="RefSeq" id="WP_161767166.1">
    <property type="nucleotide sequence ID" value="NZ_JAAATW010000002.1"/>
</dbReference>
<dbReference type="Gene3D" id="3.90.1300.10">
    <property type="entry name" value="Amidase signature (AS) domain"/>
    <property type="match status" value="1"/>
</dbReference>
<dbReference type="Pfam" id="PF01425">
    <property type="entry name" value="Amidase"/>
    <property type="match status" value="1"/>
</dbReference>
<organism evidence="3 4">
    <name type="scientific">Paragemmobacter ruber</name>
    <dbReference type="NCBI Taxonomy" id="1985673"/>
    <lineage>
        <taxon>Bacteria</taxon>
        <taxon>Pseudomonadati</taxon>
        <taxon>Pseudomonadota</taxon>
        <taxon>Alphaproteobacteria</taxon>
        <taxon>Rhodobacterales</taxon>
        <taxon>Paracoccaceae</taxon>
        <taxon>Paragemmobacter</taxon>
    </lineage>
</organism>
<dbReference type="PANTHER" id="PTHR11895:SF169">
    <property type="entry name" value="GLUTAMYL-TRNA(GLN) AMIDOTRANSFERASE"/>
    <property type="match status" value="1"/>
</dbReference>
<dbReference type="NCBIfam" id="TIGR02713">
    <property type="entry name" value="allophanate_hyd"/>
    <property type="match status" value="1"/>
</dbReference>
<proteinExistence type="predicted"/>
<comment type="caution">
    <text evidence="3">The sequence shown here is derived from an EMBL/GenBank/DDBJ whole genome shotgun (WGS) entry which is preliminary data.</text>
</comment>
<feature type="domain" description="Amidase" evidence="1">
    <location>
        <begin position="53"/>
        <end position="440"/>
    </location>
</feature>
<protein>
    <submittedName>
        <fullName evidence="3">Allophanate hydrolase</fullName>
        <ecNumber evidence="3">3.5.1.54</ecNumber>
    </submittedName>
</protein>
<evidence type="ECO:0000313" key="4">
    <source>
        <dbReference type="Proteomes" id="UP001517376"/>
    </source>
</evidence>
<feature type="domain" description="Allophanate hydrolase C-terminal" evidence="2">
    <location>
        <begin position="477"/>
        <end position="599"/>
    </location>
</feature>
<dbReference type="EMBL" id="JAAATW010000002">
    <property type="protein sequence ID" value="NBE08183.1"/>
    <property type="molecule type" value="Genomic_DNA"/>
</dbReference>